<dbReference type="EMBL" id="QAAD01000018">
    <property type="protein sequence ID" value="PTN07353.1"/>
    <property type="molecule type" value="Genomic_DNA"/>
</dbReference>
<feature type="domain" description="RagB/SusD" evidence="7">
    <location>
        <begin position="305"/>
        <end position="560"/>
    </location>
</feature>
<keyword evidence="10" id="KW-1185">Reference proteome</keyword>
<keyword evidence="5" id="KW-0998">Cell outer membrane</keyword>
<evidence type="ECO:0000256" key="4">
    <source>
        <dbReference type="ARBA" id="ARBA00023136"/>
    </source>
</evidence>
<dbReference type="RefSeq" id="WP_107823311.1">
    <property type="nucleotide sequence ID" value="NZ_OY782574.1"/>
</dbReference>
<dbReference type="PROSITE" id="PS51257">
    <property type="entry name" value="PROKAR_LIPOPROTEIN"/>
    <property type="match status" value="1"/>
</dbReference>
<comment type="subcellular location">
    <subcellularLocation>
        <location evidence="1">Cell outer membrane</location>
    </subcellularLocation>
</comment>
<dbReference type="Gene3D" id="1.25.40.390">
    <property type="match status" value="1"/>
</dbReference>
<accession>A0A2T5BYN9</accession>
<evidence type="ECO:0000313" key="10">
    <source>
        <dbReference type="Proteomes" id="UP000243525"/>
    </source>
</evidence>
<evidence type="ECO:0000256" key="1">
    <source>
        <dbReference type="ARBA" id="ARBA00004442"/>
    </source>
</evidence>
<dbReference type="Proteomes" id="UP000243525">
    <property type="component" value="Unassembled WGS sequence"/>
</dbReference>
<feature type="chain" id="PRO_5015785118" evidence="6">
    <location>
        <begin position="21"/>
        <end position="561"/>
    </location>
</feature>
<keyword evidence="3 6" id="KW-0732">Signal</keyword>
<organism evidence="9 10">
    <name type="scientific">Mangrovibacterium marinum</name>
    <dbReference type="NCBI Taxonomy" id="1639118"/>
    <lineage>
        <taxon>Bacteria</taxon>
        <taxon>Pseudomonadati</taxon>
        <taxon>Bacteroidota</taxon>
        <taxon>Bacteroidia</taxon>
        <taxon>Marinilabiliales</taxon>
        <taxon>Prolixibacteraceae</taxon>
        <taxon>Mangrovibacterium</taxon>
    </lineage>
</organism>
<dbReference type="AlphaFoldDB" id="A0A2T5BYN9"/>
<dbReference type="Pfam" id="PF07980">
    <property type="entry name" value="SusD_RagB"/>
    <property type="match status" value="1"/>
</dbReference>
<dbReference type="InterPro" id="IPR012944">
    <property type="entry name" value="SusD_RagB_dom"/>
</dbReference>
<evidence type="ECO:0000256" key="2">
    <source>
        <dbReference type="ARBA" id="ARBA00006275"/>
    </source>
</evidence>
<dbReference type="OrthoDB" id="691231at2"/>
<evidence type="ECO:0000256" key="3">
    <source>
        <dbReference type="ARBA" id="ARBA00022729"/>
    </source>
</evidence>
<gene>
    <name evidence="9" type="ORF">C8N47_1184</name>
</gene>
<dbReference type="GO" id="GO:0009279">
    <property type="term" value="C:cell outer membrane"/>
    <property type="evidence" value="ECO:0007669"/>
    <property type="project" value="UniProtKB-SubCell"/>
</dbReference>
<dbReference type="InterPro" id="IPR011990">
    <property type="entry name" value="TPR-like_helical_dom_sf"/>
</dbReference>
<evidence type="ECO:0000313" key="9">
    <source>
        <dbReference type="EMBL" id="PTN07353.1"/>
    </source>
</evidence>
<feature type="signal peptide" evidence="6">
    <location>
        <begin position="1"/>
        <end position="20"/>
    </location>
</feature>
<proteinExistence type="inferred from homology"/>
<keyword evidence="4" id="KW-0472">Membrane</keyword>
<feature type="domain" description="SusD-like N-terminal" evidence="8">
    <location>
        <begin position="64"/>
        <end position="227"/>
    </location>
</feature>
<comment type="caution">
    <text evidence="9">The sequence shown here is derived from an EMBL/GenBank/DDBJ whole genome shotgun (WGS) entry which is preliminary data.</text>
</comment>
<sequence length="561" mass="63552">MKLKNILVTLSLLAAFSACTEEMDYNEFVSYDEEQIFASFDRTQSFVTNVYSYLDYDFGNFGGGMLASASDEADYVWKSSNVHDFYNGAWSPSNPKADIWNNSYAGIRAANFYLTASQGHTYDDFKFNQDYNDQMDRFNRYQYEVRFLRAYFYFNLVRQYGDVPLITEVLTADEANSLSRTAASDVFDFIATECDAIANELPASYQDLPYTETGRVTRLAVLSLKARSLLYRASPLFNTSNNAQYWKDAALANKAVIDSCAHYGKSLGAYTALWGTENYNASEVIFARRIGDLNWLESNNFPVGVEGGSSGNCPTQTLVDAYEMKATGKRWNEEGSGYNAAEPYEGRDPRFEMTIAKNGDTGWPSYNSNELQTYVGGLNGAPLSGATTTGYYLKKYLDSSVDLRPNTSNSKRHSWITYRLGEFYLNYAEAAFNYLGSADATDGELTLSAVDAVNVIRQRTGVNMPALETGLSNADFETKYKNERMVELAFEGHRFWDVRRWKEGALFAQISCMQIEKNSDDSFSYTRYVKERGWDDKMYFFPIPDSERRKNPNLSQNAGWN</sequence>
<dbReference type="SUPFAM" id="SSF48452">
    <property type="entry name" value="TPR-like"/>
    <property type="match status" value="1"/>
</dbReference>
<name>A0A2T5BYN9_9BACT</name>
<protein>
    <submittedName>
        <fullName evidence="9">Putative outer membrane starch-binding protein</fullName>
    </submittedName>
</protein>
<comment type="similarity">
    <text evidence="2">Belongs to the SusD family.</text>
</comment>
<evidence type="ECO:0000259" key="8">
    <source>
        <dbReference type="Pfam" id="PF14322"/>
    </source>
</evidence>
<dbReference type="InterPro" id="IPR033985">
    <property type="entry name" value="SusD-like_N"/>
</dbReference>
<reference evidence="9 10" key="1">
    <citation type="submission" date="2018-04" db="EMBL/GenBank/DDBJ databases">
        <title>Genomic Encyclopedia of Archaeal and Bacterial Type Strains, Phase II (KMG-II): from individual species to whole genera.</title>
        <authorList>
            <person name="Goeker M."/>
        </authorList>
    </citation>
    <scope>NUCLEOTIDE SEQUENCE [LARGE SCALE GENOMIC DNA]</scope>
    <source>
        <strain evidence="9 10">DSM 28823</strain>
    </source>
</reference>
<evidence type="ECO:0000256" key="5">
    <source>
        <dbReference type="ARBA" id="ARBA00023237"/>
    </source>
</evidence>
<evidence type="ECO:0000259" key="7">
    <source>
        <dbReference type="Pfam" id="PF07980"/>
    </source>
</evidence>
<dbReference type="Pfam" id="PF14322">
    <property type="entry name" value="SusD-like_3"/>
    <property type="match status" value="1"/>
</dbReference>
<evidence type="ECO:0000256" key="6">
    <source>
        <dbReference type="SAM" id="SignalP"/>
    </source>
</evidence>